<dbReference type="Pfam" id="PF13541">
    <property type="entry name" value="ChlI"/>
    <property type="match status" value="1"/>
</dbReference>
<evidence type="ECO:0000259" key="2">
    <source>
        <dbReference type="Pfam" id="PF13335"/>
    </source>
</evidence>
<comment type="caution">
    <text evidence="3">The sequence shown here is derived from an EMBL/GenBank/DDBJ whole genome shotgun (WGS) entry which is preliminary data.</text>
</comment>
<dbReference type="InterPro" id="IPR004482">
    <property type="entry name" value="Mg_chelat-rel"/>
</dbReference>
<feature type="domain" description="Mg chelatase-related protein C-terminal" evidence="2">
    <location>
        <begin position="408"/>
        <end position="503"/>
    </location>
</feature>
<dbReference type="Gene3D" id="3.40.50.300">
    <property type="entry name" value="P-loop containing nucleotide triphosphate hydrolases"/>
    <property type="match status" value="1"/>
</dbReference>
<dbReference type="SUPFAM" id="SSF54211">
    <property type="entry name" value="Ribosomal protein S5 domain 2-like"/>
    <property type="match status" value="1"/>
</dbReference>
<dbReference type="InterPro" id="IPR020568">
    <property type="entry name" value="Ribosomal_Su5_D2-typ_SF"/>
</dbReference>
<dbReference type="Pfam" id="PF13335">
    <property type="entry name" value="Mg_chelatase_C"/>
    <property type="match status" value="1"/>
</dbReference>
<dbReference type="SUPFAM" id="SSF52540">
    <property type="entry name" value="P-loop containing nucleoside triphosphate hydrolases"/>
    <property type="match status" value="1"/>
</dbReference>
<dbReference type="InterPro" id="IPR025158">
    <property type="entry name" value="Mg_chelat-rel_C"/>
</dbReference>
<name>A0ABS8DBU8_9FIRM</name>
<dbReference type="InterPro" id="IPR000523">
    <property type="entry name" value="Mg_chelatse_chII-like_cat_dom"/>
</dbReference>
<dbReference type="Pfam" id="PF01078">
    <property type="entry name" value="Mg_chelatase"/>
    <property type="match status" value="1"/>
</dbReference>
<feature type="domain" description="Magnesium chelatase ChlI-like catalytic" evidence="1">
    <location>
        <begin position="195"/>
        <end position="399"/>
    </location>
</feature>
<protein>
    <submittedName>
        <fullName evidence="3">YifB family Mg chelatase-like AAA ATPase</fullName>
    </submittedName>
</protein>
<dbReference type="InterPro" id="IPR027417">
    <property type="entry name" value="P-loop_NTPase"/>
</dbReference>
<dbReference type="RefSeq" id="WP_066731803.1">
    <property type="nucleotide sequence ID" value="NZ_JAJCIQ010000001.1"/>
</dbReference>
<dbReference type="InterPro" id="IPR014721">
    <property type="entry name" value="Ribsml_uS5_D2-typ_fold_subgr"/>
</dbReference>
<dbReference type="InterPro" id="IPR045006">
    <property type="entry name" value="CHLI-like"/>
</dbReference>
<sequence length="512" mass="56346">MGFCRVISASVQGFCVEFVQVEADVSNGLPVFHMVGYLSSEVKEAAERVRTAIRNTGILLPAKKVIVNISPADRRKKGTAFDLPVAAAVLAALEVVPSGQFDKVLLLGELGLDGRLCPVEGVLPIVMEAAGHGYETCILPAANMKEGALAGSMEILGAENLAQVIAWARGKKPLKRPEKTAWENHVHERQVYDIDYSDIQGQEGVKRATLVAVAGNHNLLYIGPPGAGKTMMAKRVPTILPVLTKEESMEITKIYSVAGGLRHDSPMAVQRPYREVHHTVTRQALAGGGRIPSPGECTLAHNGVLFLDELAEFPRHVLEALRQPLEERKVRLTRQRGAYEFPADFMLVAASNPCPCGYYPDLNKCTCTDYQVQSYLGRVSQPFLDRIDICSEVPRVGYEALAGASKGQCSANMRAQVEAARERQRYRFAEESIRTNTQMNQEQIEKYCMLTPAGKRMMSQAFEIMGLTARTYYKTLKVARTAADLDDTDTIKEEHLAEALSYRTIEKTFGKG</sequence>
<accession>A0ABS8DBU8</accession>
<dbReference type="PANTHER" id="PTHR32039:SF7">
    <property type="entry name" value="COMPETENCE PROTEIN COMM"/>
    <property type="match status" value="1"/>
</dbReference>
<dbReference type="PANTHER" id="PTHR32039">
    <property type="entry name" value="MAGNESIUM-CHELATASE SUBUNIT CHLI"/>
    <property type="match status" value="1"/>
</dbReference>
<evidence type="ECO:0000313" key="4">
    <source>
        <dbReference type="Proteomes" id="UP001299546"/>
    </source>
</evidence>
<reference evidence="3 4" key="1">
    <citation type="submission" date="2021-10" db="EMBL/GenBank/DDBJ databases">
        <title>Collection of gut derived symbiotic bacterial strains cultured from healthy donors.</title>
        <authorList>
            <person name="Lin H."/>
            <person name="Littmann E."/>
            <person name="Kohout C."/>
            <person name="Pamer E.G."/>
        </authorList>
    </citation>
    <scope>NUCLEOTIDE SEQUENCE [LARGE SCALE GENOMIC DNA]</scope>
    <source>
        <strain evidence="3 4">DFI.1.165</strain>
    </source>
</reference>
<dbReference type="NCBIfam" id="TIGR00368">
    <property type="entry name" value="YifB family Mg chelatase-like AAA ATPase"/>
    <property type="match status" value="1"/>
</dbReference>
<evidence type="ECO:0000313" key="3">
    <source>
        <dbReference type="EMBL" id="MCB7385848.1"/>
    </source>
</evidence>
<dbReference type="EMBL" id="JAJCIS010000001">
    <property type="protein sequence ID" value="MCB7385848.1"/>
    <property type="molecule type" value="Genomic_DNA"/>
</dbReference>
<organism evidence="3 4">
    <name type="scientific">Bariatricus massiliensis</name>
    <dbReference type="NCBI Taxonomy" id="1745713"/>
    <lineage>
        <taxon>Bacteria</taxon>
        <taxon>Bacillati</taxon>
        <taxon>Bacillota</taxon>
        <taxon>Clostridia</taxon>
        <taxon>Lachnospirales</taxon>
        <taxon>Lachnospiraceae</taxon>
        <taxon>Bariatricus</taxon>
    </lineage>
</organism>
<evidence type="ECO:0000259" key="1">
    <source>
        <dbReference type="Pfam" id="PF01078"/>
    </source>
</evidence>
<proteinExistence type="predicted"/>
<gene>
    <name evidence="3" type="ORF">LIZ65_00990</name>
</gene>
<dbReference type="Gene3D" id="3.30.230.10">
    <property type="match status" value="1"/>
</dbReference>
<dbReference type="Proteomes" id="UP001299546">
    <property type="component" value="Unassembled WGS sequence"/>
</dbReference>
<keyword evidence="4" id="KW-1185">Reference proteome</keyword>